<sequence>MENAHLTKAHEHARSAAAATYGSSITAAGEAHALAAVSFHEAARDTHDTEALRILALLEDHHRKLARLIKEPPRRKEKSSDEAPQAPATATSSSPPPTSSPAKATSSTAQTGSTTRVSSRRRLPQSSIASNLAEMRGIPGTRRGVPSASSVSVTTALAQRNDRQAGPVRDLLEQQSRKAQEATKEKDEARSRKKEADAATKETSPPPTDNFRRFYSAFGGVINAISAPLAFTSLPLNPSSTTADARPPSPPAKQPPSKPKPHSLESSRTIKSSEPDLSALISKPALAALRDNPSAPLGPFAKNESFYFVPTSGGTLPYSKIVRDAHHAAQDTHLDSISEGDGAGGASGAGGGLLRGSSHEEFVDARESIGPPSPTSWRRPPSSKGTGGGAAGAVGATTTMTGVTTAANIRAGRGNGLKTMEELQLENETLRGLIDKQAKRLQMWETTSQNSYNALAQSLRFRGGLRQQVSDPQVLAQALAMGANGGVPGVIGGAPEWREGKAEGGRTVSNAGRARDREKEKENESGTDKDKTDDVHAARIAELEARLAAQAKQLDTLEKEKQELTRLNERNAEVIRRYREQWERLKAGARKKEQERAAARKKAEEGVGVEGKEQEGSEGKEKEGEEDGREEGAREEMGEEETEVEEGVGFGKA</sequence>
<feature type="region of interest" description="Disordered" evidence="1">
    <location>
        <begin position="67"/>
        <end position="213"/>
    </location>
</feature>
<evidence type="ECO:0000313" key="3">
    <source>
        <dbReference type="Proteomes" id="UP000800097"/>
    </source>
</evidence>
<feature type="compositionally biased region" description="Pro residues" evidence="1">
    <location>
        <begin position="247"/>
        <end position="258"/>
    </location>
</feature>
<feature type="compositionally biased region" description="Gly residues" evidence="1">
    <location>
        <begin position="341"/>
        <end position="354"/>
    </location>
</feature>
<feature type="compositionally biased region" description="Acidic residues" evidence="1">
    <location>
        <begin position="637"/>
        <end position="646"/>
    </location>
</feature>
<organism evidence="2 3">
    <name type="scientific">Westerdykella ornata</name>
    <dbReference type="NCBI Taxonomy" id="318751"/>
    <lineage>
        <taxon>Eukaryota</taxon>
        <taxon>Fungi</taxon>
        <taxon>Dikarya</taxon>
        <taxon>Ascomycota</taxon>
        <taxon>Pezizomycotina</taxon>
        <taxon>Dothideomycetes</taxon>
        <taxon>Pleosporomycetidae</taxon>
        <taxon>Pleosporales</taxon>
        <taxon>Sporormiaceae</taxon>
        <taxon>Westerdykella</taxon>
    </lineage>
</organism>
<evidence type="ECO:0000256" key="1">
    <source>
        <dbReference type="SAM" id="MobiDB-lite"/>
    </source>
</evidence>
<dbReference type="GeneID" id="54555812"/>
<accession>A0A6A6JNE0</accession>
<feature type="region of interest" description="Disordered" evidence="1">
    <location>
        <begin position="585"/>
        <end position="653"/>
    </location>
</feature>
<feature type="compositionally biased region" description="Basic and acidic residues" evidence="1">
    <location>
        <begin position="67"/>
        <end position="81"/>
    </location>
</feature>
<feature type="compositionally biased region" description="Basic and acidic residues" evidence="1">
    <location>
        <begin position="513"/>
        <end position="535"/>
    </location>
</feature>
<dbReference type="Gene3D" id="1.20.58.80">
    <property type="entry name" value="Phosphotransferase system, lactose/cellobiose-type IIA subunit"/>
    <property type="match status" value="1"/>
</dbReference>
<feature type="compositionally biased region" description="Polar residues" evidence="1">
    <location>
        <begin position="234"/>
        <end position="243"/>
    </location>
</feature>
<name>A0A6A6JNE0_WESOR</name>
<dbReference type="EMBL" id="ML986489">
    <property type="protein sequence ID" value="KAF2277745.1"/>
    <property type="molecule type" value="Genomic_DNA"/>
</dbReference>
<feature type="compositionally biased region" description="Basic and acidic residues" evidence="1">
    <location>
        <begin position="170"/>
        <end position="200"/>
    </location>
</feature>
<dbReference type="RefSeq" id="XP_033655284.1">
    <property type="nucleotide sequence ID" value="XM_033802637.1"/>
</dbReference>
<reference evidence="2" key="1">
    <citation type="journal article" date="2020" name="Stud. Mycol.">
        <title>101 Dothideomycetes genomes: a test case for predicting lifestyles and emergence of pathogens.</title>
        <authorList>
            <person name="Haridas S."/>
            <person name="Albert R."/>
            <person name="Binder M."/>
            <person name="Bloem J."/>
            <person name="Labutti K."/>
            <person name="Salamov A."/>
            <person name="Andreopoulos B."/>
            <person name="Baker S."/>
            <person name="Barry K."/>
            <person name="Bills G."/>
            <person name="Bluhm B."/>
            <person name="Cannon C."/>
            <person name="Castanera R."/>
            <person name="Culley D."/>
            <person name="Daum C."/>
            <person name="Ezra D."/>
            <person name="Gonzalez J."/>
            <person name="Henrissat B."/>
            <person name="Kuo A."/>
            <person name="Liang C."/>
            <person name="Lipzen A."/>
            <person name="Lutzoni F."/>
            <person name="Magnuson J."/>
            <person name="Mondo S."/>
            <person name="Nolan M."/>
            <person name="Ohm R."/>
            <person name="Pangilinan J."/>
            <person name="Park H.-J."/>
            <person name="Ramirez L."/>
            <person name="Alfaro M."/>
            <person name="Sun H."/>
            <person name="Tritt A."/>
            <person name="Yoshinaga Y."/>
            <person name="Zwiers L.-H."/>
            <person name="Turgeon B."/>
            <person name="Goodwin S."/>
            <person name="Spatafora J."/>
            <person name="Crous P."/>
            <person name="Grigoriev I."/>
        </authorList>
    </citation>
    <scope>NUCLEOTIDE SEQUENCE</scope>
    <source>
        <strain evidence="2">CBS 379.55</strain>
    </source>
</reference>
<keyword evidence="3" id="KW-1185">Reference proteome</keyword>
<evidence type="ECO:0000313" key="2">
    <source>
        <dbReference type="EMBL" id="KAF2277745.1"/>
    </source>
</evidence>
<dbReference type="AlphaFoldDB" id="A0A6A6JNE0"/>
<feature type="region of interest" description="Disordered" evidence="1">
    <location>
        <begin position="233"/>
        <end position="277"/>
    </location>
</feature>
<feature type="compositionally biased region" description="Low complexity" evidence="1">
    <location>
        <begin position="83"/>
        <end position="93"/>
    </location>
</feature>
<protein>
    <submittedName>
        <fullName evidence="2">Uncharacterized protein</fullName>
    </submittedName>
</protein>
<feature type="compositionally biased region" description="Basic and acidic residues" evidence="1">
    <location>
        <begin position="585"/>
        <end position="623"/>
    </location>
</feature>
<feature type="region of interest" description="Disordered" evidence="1">
    <location>
        <begin position="335"/>
        <end position="395"/>
    </location>
</feature>
<proteinExistence type="predicted"/>
<dbReference type="PANTHER" id="PTHR40130">
    <property type="entry name" value="EXPRESSED PROTEIN"/>
    <property type="match status" value="1"/>
</dbReference>
<feature type="region of interest" description="Disordered" evidence="1">
    <location>
        <begin position="491"/>
        <end position="535"/>
    </location>
</feature>
<dbReference type="SUPFAM" id="SSF140361">
    <property type="entry name" value="MIT domain-like"/>
    <property type="match status" value="1"/>
</dbReference>
<feature type="compositionally biased region" description="Low complexity" evidence="1">
    <location>
        <begin position="147"/>
        <end position="156"/>
    </location>
</feature>
<dbReference type="PANTHER" id="PTHR40130:SF1">
    <property type="entry name" value="SPINDLE POLE BODY-ASSOCIATED PROTEIN CUT12 DOMAIN-CONTAINING PROTEIN"/>
    <property type="match status" value="1"/>
</dbReference>
<feature type="compositionally biased region" description="Low complexity" evidence="1">
    <location>
        <begin position="100"/>
        <end position="117"/>
    </location>
</feature>
<gene>
    <name evidence="2" type="ORF">EI97DRAFT_500002</name>
</gene>
<feature type="compositionally biased region" description="Basic and acidic residues" evidence="1">
    <location>
        <begin position="357"/>
        <end position="367"/>
    </location>
</feature>
<dbReference type="OrthoDB" id="3197614at2759"/>
<dbReference type="Proteomes" id="UP000800097">
    <property type="component" value="Unassembled WGS sequence"/>
</dbReference>